<protein>
    <submittedName>
        <fullName evidence="2">Uncharacterized protein</fullName>
    </submittedName>
</protein>
<dbReference type="SUPFAM" id="SSF53756">
    <property type="entry name" value="UDP-Glycosyltransferase/glycogen phosphorylase"/>
    <property type="match status" value="1"/>
</dbReference>
<dbReference type="EMBL" id="JBHSJD010000013">
    <property type="protein sequence ID" value="MFC5023807.1"/>
    <property type="molecule type" value="Genomic_DNA"/>
</dbReference>
<dbReference type="RefSeq" id="WP_345687246.1">
    <property type="nucleotide sequence ID" value="NZ_BAABIT010000001.1"/>
</dbReference>
<organism evidence="2 3">
    <name type="scientific">Streptomyces coeruleoprunus</name>
    <dbReference type="NCBI Taxonomy" id="285563"/>
    <lineage>
        <taxon>Bacteria</taxon>
        <taxon>Bacillati</taxon>
        <taxon>Actinomycetota</taxon>
        <taxon>Actinomycetes</taxon>
        <taxon>Kitasatosporales</taxon>
        <taxon>Streptomycetaceae</taxon>
        <taxon>Streptomyces</taxon>
    </lineage>
</organism>
<dbReference type="Gene3D" id="3.40.50.12580">
    <property type="match status" value="1"/>
</dbReference>
<gene>
    <name evidence="2" type="ORF">ACFPM3_16835</name>
</gene>
<proteinExistence type="predicted"/>
<dbReference type="InterPro" id="IPR043148">
    <property type="entry name" value="TagF_C"/>
</dbReference>
<evidence type="ECO:0000313" key="2">
    <source>
        <dbReference type="EMBL" id="MFC5023807.1"/>
    </source>
</evidence>
<feature type="region of interest" description="Disordered" evidence="1">
    <location>
        <begin position="384"/>
        <end position="422"/>
    </location>
</feature>
<sequence>MSVEAISRFTGPVRASARQWLTLTGRKTVLVVAHTVTYGKRLLDVVSLLESDFRIQVVFTTPPHELGDGTAGFLAGTGSAVVPWEEAVRTEFDLALAAGPRAMERLRSRVVLLPHGANFLKRLAGARTSQVMGLRRRDVLPGGRSPAAVVLAHRDDLDALARSCPEALPVASVVGDPARDRIVASLPHRDAYRAALGLAEGEKLITLTSTWGPRSAFARFDLLLPRLMDQVRGTGHRLAVLIHPNVWSGHGSRQVRAWLSCWAEQGLGIVPPDMDWRPVLCAADLIIGDHGSVTLYGTLTGAPILLAAAPEQEINPDSPAADLAVLAPALSPVHPLEEQLAYAAAEYRPSAYEAVSARITSEPNRFDRNMRALLYTLLGLGQPAHEPVTRPLPPPERRRVWPGQGRDAGAVVVPGPGAGAAA</sequence>
<keyword evidence="3" id="KW-1185">Reference proteome</keyword>
<comment type="caution">
    <text evidence="2">The sequence shown here is derived from an EMBL/GenBank/DDBJ whole genome shotgun (WGS) entry which is preliminary data.</text>
</comment>
<evidence type="ECO:0000313" key="3">
    <source>
        <dbReference type="Proteomes" id="UP001595829"/>
    </source>
</evidence>
<evidence type="ECO:0000256" key="1">
    <source>
        <dbReference type="SAM" id="MobiDB-lite"/>
    </source>
</evidence>
<feature type="compositionally biased region" description="Low complexity" evidence="1">
    <location>
        <begin position="408"/>
        <end position="422"/>
    </location>
</feature>
<accession>A0ABV9XEW8</accession>
<reference evidence="3" key="1">
    <citation type="journal article" date="2019" name="Int. J. Syst. Evol. Microbiol.">
        <title>The Global Catalogue of Microorganisms (GCM) 10K type strain sequencing project: providing services to taxonomists for standard genome sequencing and annotation.</title>
        <authorList>
            <consortium name="The Broad Institute Genomics Platform"/>
            <consortium name="The Broad Institute Genome Sequencing Center for Infectious Disease"/>
            <person name="Wu L."/>
            <person name="Ma J."/>
        </authorList>
    </citation>
    <scope>NUCLEOTIDE SEQUENCE [LARGE SCALE GENOMIC DNA]</scope>
    <source>
        <strain evidence="3">CGMCC 4.1648</strain>
    </source>
</reference>
<name>A0ABV9XEW8_9ACTN</name>
<dbReference type="Proteomes" id="UP001595829">
    <property type="component" value="Unassembled WGS sequence"/>
</dbReference>